<dbReference type="InterPro" id="IPR001191">
    <property type="entry name" value="Gemini_AL1_REP"/>
</dbReference>
<dbReference type="InterPro" id="IPR001301">
    <property type="entry name" value="Gemini_AL1_CLV"/>
</dbReference>
<dbReference type="SUPFAM" id="SSF55464">
    <property type="entry name" value="Origin of replication-binding domain, RBD-like"/>
    <property type="match status" value="1"/>
</dbReference>
<evidence type="ECO:0000259" key="20">
    <source>
        <dbReference type="PROSITE" id="PS52020"/>
    </source>
</evidence>
<evidence type="ECO:0000256" key="13">
    <source>
        <dbReference type="ARBA" id="ARBA00022806"/>
    </source>
</evidence>
<keyword evidence="17" id="KW-0511">Multifunctional enzyme</keyword>
<keyword evidence="13" id="KW-0347">Helicase</keyword>
<accession>P89217</accession>
<dbReference type="InterPro" id="IPR049912">
    <property type="entry name" value="CRESS_DNA_REP"/>
</dbReference>
<evidence type="ECO:0000313" key="21">
    <source>
        <dbReference type="EMBL" id="AAB40392.1"/>
    </source>
</evidence>
<dbReference type="Gene3D" id="3.40.1310.20">
    <property type="match status" value="1"/>
</dbReference>
<dbReference type="GO" id="GO:0004519">
    <property type="term" value="F:endonuclease activity"/>
    <property type="evidence" value="ECO:0007669"/>
    <property type="project" value="UniProtKB-KW"/>
</dbReference>
<evidence type="ECO:0000256" key="18">
    <source>
        <dbReference type="ARBA" id="ARBA00024923"/>
    </source>
</evidence>
<keyword evidence="4" id="KW-0945">Host-virus interaction</keyword>
<comment type="function">
    <text evidence="18">Essential for the replication of viral ssDNA. The closed circular ssDNA genome is first converted to a superhelical dsDNA. Rep binds a specific region at the genome origin of replication. It introduces an endonucleolytic nick within the conserved sequence 5'-TAATATTAC-3' in the intergenic region of the genome present in all geminiviruses, thereby initiating the rolling circle replication (RCR). Following cleavage, binds covalently to the 5'-phosphate of DNA as a tyrosyl ester. The cleavage gives rise to a free 3'-OH that serves as a primer for the cellular DNA polymerase. The polymerase synthesizes the (+) strand DNA by rolling circle mechanism. After one round of replication, a Rep-catalyzed nucleotidyl transfer reaction releases a circular single-stranded virus genome, thereby terminating the replication. Displays origin-specific DNA cleavage, nucleotidyl transferase, ATPase and helicase activities.</text>
</comment>
<keyword evidence="12" id="KW-0378">Hydrolase</keyword>
<dbReference type="PRINTS" id="PR00228">
    <property type="entry name" value="GEMCOATCLVL1"/>
</dbReference>
<dbReference type="GO" id="GO:0016787">
    <property type="term" value="F:hydrolase activity"/>
    <property type="evidence" value="ECO:0007669"/>
    <property type="project" value="UniProtKB-KW"/>
</dbReference>
<evidence type="ECO:0000256" key="16">
    <source>
        <dbReference type="ARBA" id="ARBA00023125"/>
    </source>
</evidence>
<dbReference type="GO" id="GO:0004386">
    <property type="term" value="F:helicase activity"/>
    <property type="evidence" value="ECO:0007669"/>
    <property type="project" value="UniProtKB-KW"/>
</dbReference>
<feature type="domain" description="CRESS-DNA virus Rep endonuclease" evidence="20">
    <location>
        <begin position="8"/>
        <end position="118"/>
    </location>
</feature>
<gene>
    <name evidence="21" type="primary">rep</name>
</gene>
<evidence type="ECO:0000256" key="7">
    <source>
        <dbReference type="ARBA" id="ARBA00022705"/>
    </source>
</evidence>
<sequence length="149" mass="17297">MPPPKRFSVNAKNFFLTYPHCSLTKDEALSQLQALQTPTNKKFIRVTRELHEDGEPHLHVLIQFEGKFICHNQRFFDLVSPTRSAHFHPNIQGAKSSSDSRPTWRKTETSLILELSKSMEDQLEEVANLQTTLMPRFSTQIIHPRHSIY</sequence>
<feature type="binding site" evidence="19">
    <location>
        <position position="59"/>
    </location>
    <ligand>
        <name>a divalent metal cation</name>
        <dbReference type="ChEBI" id="CHEBI:60240"/>
    </ligand>
</feature>
<dbReference type="GO" id="GO:0005198">
    <property type="term" value="F:structural molecule activity"/>
    <property type="evidence" value="ECO:0007669"/>
    <property type="project" value="InterPro"/>
</dbReference>
<evidence type="ECO:0000256" key="11">
    <source>
        <dbReference type="ARBA" id="ARBA00022759"/>
    </source>
</evidence>
<evidence type="ECO:0000256" key="12">
    <source>
        <dbReference type="ARBA" id="ARBA00022801"/>
    </source>
</evidence>
<evidence type="ECO:0000256" key="15">
    <source>
        <dbReference type="ARBA" id="ARBA00023124"/>
    </source>
</evidence>
<dbReference type="GO" id="GO:0006260">
    <property type="term" value="P:DNA replication"/>
    <property type="evidence" value="ECO:0007669"/>
    <property type="project" value="UniProtKB-KW"/>
</dbReference>
<evidence type="ECO:0000256" key="4">
    <source>
        <dbReference type="ARBA" id="ARBA00022581"/>
    </source>
</evidence>
<keyword evidence="7" id="KW-0235">DNA replication</keyword>
<keyword evidence="14" id="KW-0067">ATP-binding</keyword>
<dbReference type="PRINTS" id="PR00227">
    <property type="entry name" value="GEMCOATAL1"/>
</dbReference>
<organism evidence="21">
    <name type="scientific">Tomato yellow vein streak virus</name>
    <dbReference type="NCBI Taxonomy" id="55216"/>
    <lineage>
        <taxon>Viruses</taxon>
        <taxon>Monodnaviria</taxon>
        <taxon>Shotokuvirae</taxon>
        <taxon>Cressdnaviricota</taxon>
        <taxon>Repensiviricetes</taxon>
        <taxon>Geplafuvirales</taxon>
        <taxon>Geminiviridae</taxon>
        <taxon>Begomovirus</taxon>
        <taxon>Begomovirus solanumflavusvenae</taxon>
    </lineage>
</organism>
<protein>
    <recommendedName>
        <fullName evidence="2">Replication-associated protein</fullName>
    </recommendedName>
</protein>
<comment type="subcellular location">
    <subcellularLocation>
        <location evidence="1">Host nucleus</location>
    </subcellularLocation>
</comment>
<dbReference type="EMBL" id="U79998">
    <property type="protein sequence ID" value="AAB40392.1"/>
    <property type="molecule type" value="Genomic_DNA"/>
</dbReference>
<keyword evidence="3" id="KW-1048">Host nucleus</keyword>
<dbReference type="GO" id="GO:0046872">
    <property type="term" value="F:metal ion binding"/>
    <property type="evidence" value="ECO:0007669"/>
    <property type="project" value="UniProtKB-KW"/>
</dbReference>
<keyword evidence="5" id="KW-0808">Transferase</keyword>
<evidence type="ECO:0000256" key="19">
    <source>
        <dbReference type="PIRSR" id="PIRSR601191-2"/>
    </source>
</evidence>
<keyword evidence="16" id="KW-0238">DNA-binding</keyword>
<evidence type="ECO:0000256" key="3">
    <source>
        <dbReference type="ARBA" id="ARBA00022562"/>
    </source>
</evidence>
<reference evidence="21" key="1">
    <citation type="submission" date="1996-11" db="EMBL/GenBank/DDBJ databases">
        <title>A new tomato geminivirus detected in the state of Sao Paulo, Brazil.</title>
        <authorList>
            <person name="Faria J.C."/>
            <person name="Souza-Dias J.A.C."/>
            <person name="Slack S.A."/>
            <person name="Maxwell D.P."/>
        </authorList>
    </citation>
    <scope>NUCLEOTIDE SEQUENCE</scope>
    <source>
        <strain evidence="21">Brazil 1</strain>
    </source>
</reference>
<evidence type="ECO:0000256" key="10">
    <source>
        <dbReference type="ARBA" id="ARBA00022741"/>
    </source>
</evidence>
<evidence type="ECO:0000256" key="8">
    <source>
        <dbReference type="ARBA" id="ARBA00022722"/>
    </source>
</evidence>
<evidence type="ECO:0000256" key="5">
    <source>
        <dbReference type="ARBA" id="ARBA00022679"/>
    </source>
</evidence>
<keyword evidence="10" id="KW-0547">Nucleotide-binding</keyword>
<keyword evidence="8" id="KW-0540">Nuclease</keyword>
<evidence type="ECO:0000256" key="1">
    <source>
        <dbReference type="ARBA" id="ARBA00004147"/>
    </source>
</evidence>
<dbReference type="GO" id="GO:0042025">
    <property type="term" value="C:host cell nucleus"/>
    <property type="evidence" value="ECO:0007669"/>
    <property type="project" value="UniProtKB-SubCell"/>
</dbReference>
<feature type="binding site" evidence="19">
    <location>
        <position position="49"/>
    </location>
    <ligand>
        <name>a divalent metal cation</name>
        <dbReference type="ChEBI" id="CHEBI:60240"/>
    </ligand>
</feature>
<keyword evidence="6" id="KW-0548">Nucleotidyltransferase</keyword>
<dbReference type="Pfam" id="PF00799">
    <property type="entry name" value="Gemini_AL1"/>
    <property type="match status" value="1"/>
</dbReference>
<feature type="binding site" evidence="19">
    <location>
        <position position="57"/>
    </location>
    <ligand>
        <name>a divalent metal cation</name>
        <dbReference type="ChEBI" id="CHEBI:60240"/>
    </ligand>
</feature>
<evidence type="ECO:0000256" key="2">
    <source>
        <dbReference type="ARBA" id="ARBA00014531"/>
    </source>
</evidence>
<evidence type="ECO:0000256" key="17">
    <source>
        <dbReference type="ARBA" id="ARBA00023268"/>
    </source>
</evidence>
<keyword evidence="15" id="KW-0190">Covalent protein-DNA linkage</keyword>
<keyword evidence="9 19" id="KW-0479">Metal-binding</keyword>
<name>P89217_9GEMI</name>
<dbReference type="PROSITE" id="PS52020">
    <property type="entry name" value="CRESS_DNA_REP"/>
    <property type="match status" value="1"/>
</dbReference>
<proteinExistence type="predicted"/>
<evidence type="ECO:0000256" key="14">
    <source>
        <dbReference type="ARBA" id="ARBA00022840"/>
    </source>
</evidence>
<keyword evidence="11" id="KW-0255">Endonuclease</keyword>
<dbReference type="GO" id="GO:0005524">
    <property type="term" value="F:ATP binding"/>
    <property type="evidence" value="ECO:0007669"/>
    <property type="project" value="UniProtKB-KW"/>
</dbReference>
<evidence type="ECO:0000256" key="9">
    <source>
        <dbReference type="ARBA" id="ARBA00022723"/>
    </source>
</evidence>
<comment type="cofactor">
    <cofactor evidence="19">
        <name>Mg(2+)</name>
        <dbReference type="ChEBI" id="CHEBI:18420"/>
    </cofactor>
    <cofactor evidence="19">
        <name>Mn(2+)</name>
        <dbReference type="ChEBI" id="CHEBI:29035"/>
    </cofactor>
    <text evidence="19">Divalent metal cations, possibly Mg(2+) or Mn(2+).</text>
</comment>
<evidence type="ECO:0000256" key="6">
    <source>
        <dbReference type="ARBA" id="ARBA00022695"/>
    </source>
</evidence>
<dbReference type="GO" id="GO:0003677">
    <property type="term" value="F:DNA binding"/>
    <property type="evidence" value="ECO:0007669"/>
    <property type="project" value="UniProtKB-KW"/>
</dbReference>
<dbReference type="GO" id="GO:0016779">
    <property type="term" value="F:nucleotidyltransferase activity"/>
    <property type="evidence" value="ECO:0007669"/>
    <property type="project" value="UniProtKB-KW"/>
</dbReference>